<keyword evidence="17" id="KW-1185">Reference proteome</keyword>
<dbReference type="AlphaFoldDB" id="B1Y329"/>
<name>B1Y329_LEPCP</name>
<dbReference type="Gene3D" id="3.30.1370.120">
    <property type="match status" value="3"/>
</dbReference>
<evidence type="ECO:0000256" key="6">
    <source>
        <dbReference type="ARBA" id="ARBA00022729"/>
    </source>
</evidence>
<dbReference type="Pfam" id="PF03958">
    <property type="entry name" value="Secretin_N"/>
    <property type="match status" value="3"/>
</dbReference>
<feature type="domain" description="NolW-like" evidence="14">
    <location>
        <begin position="217"/>
        <end position="291"/>
    </location>
</feature>
<protein>
    <submittedName>
        <fullName evidence="16">General secretion pathway protein D</fullName>
    </submittedName>
</protein>
<dbReference type="GO" id="GO:0009279">
    <property type="term" value="C:cell outer membrane"/>
    <property type="evidence" value="ECO:0007669"/>
    <property type="project" value="UniProtKB-SubCell"/>
</dbReference>
<feature type="signal peptide" evidence="12">
    <location>
        <begin position="1"/>
        <end position="40"/>
    </location>
</feature>
<dbReference type="GO" id="GO:0015627">
    <property type="term" value="C:type II protein secretion system complex"/>
    <property type="evidence" value="ECO:0007669"/>
    <property type="project" value="InterPro"/>
</dbReference>
<dbReference type="EMBL" id="CP001013">
    <property type="protein sequence ID" value="ACB35685.1"/>
    <property type="molecule type" value="Genomic_DNA"/>
</dbReference>
<feature type="domain" description="GspD-like N0" evidence="15">
    <location>
        <begin position="58"/>
        <end position="127"/>
    </location>
</feature>
<dbReference type="InterPro" id="IPR049371">
    <property type="entry name" value="GspD-like_N0"/>
</dbReference>
<dbReference type="Pfam" id="PF21305">
    <property type="entry name" value="type_II_gspD_N0"/>
    <property type="match status" value="1"/>
</dbReference>
<keyword evidence="4" id="KW-1134">Transmembrane beta strand</keyword>
<keyword evidence="9" id="KW-0998">Cell outer membrane</keyword>
<dbReference type="PANTHER" id="PTHR30332">
    <property type="entry name" value="PROBABLE GENERAL SECRETION PATHWAY PROTEIN D"/>
    <property type="match status" value="1"/>
</dbReference>
<evidence type="ECO:0000256" key="5">
    <source>
        <dbReference type="ARBA" id="ARBA00022692"/>
    </source>
</evidence>
<dbReference type="InterPro" id="IPR050810">
    <property type="entry name" value="Bact_Secretion_Sys_Channel"/>
</dbReference>
<dbReference type="InterPro" id="IPR005644">
    <property type="entry name" value="NolW-like"/>
</dbReference>
<feature type="domain" description="NolW-like" evidence="14">
    <location>
        <begin position="301"/>
        <end position="409"/>
    </location>
</feature>
<evidence type="ECO:0000256" key="7">
    <source>
        <dbReference type="ARBA" id="ARBA00022927"/>
    </source>
</evidence>
<dbReference type="Pfam" id="PF00263">
    <property type="entry name" value="Secretin"/>
    <property type="match status" value="1"/>
</dbReference>
<feature type="domain" description="NolW-like" evidence="14">
    <location>
        <begin position="154"/>
        <end position="214"/>
    </location>
</feature>
<evidence type="ECO:0000313" key="16">
    <source>
        <dbReference type="EMBL" id="ACB35685.1"/>
    </source>
</evidence>
<keyword evidence="8" id="KW-0472">Membrane</keyword>
<dbReference type="InterPro" id="IPR001775">
    <property type="entry name" value="GspD/PilQ"/>
</dbReference>
<dbReference type="STRING" id="395495.Lcho_3427"/>
<dbReference type="KEGG" id="lch:Lcho_3427"/>
<evidence type="ECO:0000256" key="1">
    <source>
        <dbReference type="ARBA" id="ARBA00004442"/>
    </source>
</evidence>
<dbReference type="RefSeq" id="WP_012348432.1">
    <property type="nucleotide sequence ID" value="NC_010524.1"/>
</dbReference>
<evidence type="ECO:0000256" key="2">
    <source>
        <dbReference type="ARBA" id="ARBA00006980"/>
    </source>
</evidence>
<evidence type="ECO:0000256" key="9">
    <source>
        <dbReference type="ARBA" id="ARBA00023237"/>
    </source>
</evidence>
<comment type="similarity">
    <text evidence="2">Belongs to the bacterial secretin family. GSP D subfamily.</text>
</comment>
<organism evidence="16 17">
    <name type="scientific">Leptothrix cholodnii (strain ATCC 51168 / LMG 8142 / SP-6)</name>
    <name type="common">Leptothrix discophora (strain SP-6)</name>
    <dbReference type="NCBI Taxonomy" id="395495"/>
    <lineage>
        <taxon>Bacteria</taxon>
        <taxon>Pseudomonadati</taxon>
        <taxon>Pseudomonadota</taxon>
        <taxon>Betaproteobacteria</taxon>
        <taxon>Burkholderiales</taxon>
        <taxon>Sphaerotilaceae</taxon>
        <taxon>Leptothrix</taxon>
    </lineage>
</organism>
<evidence type="ECO:0000259" key="13">
    <source>
        <dbReference type="Pfam" id="PF00263"/>
    </source>
</evidence>
<gene>
    <name evidence="16" type="ordered locus">Lcho_3427</name>
</gene>
<sequence length="753" mass="77660" precursor="true">MTQRSRPEATRRTKLHALQRCTASVLACALLASALPVVQAQQPAASQGSRKGKETVTINFVNAEVEAVSRAMATIVNRQIIVDPRVKGTMTLYSEQPLTQREAFLNYLAALRGLGFAVVDVAGLLKVVPEAEAKLQTGTVSVGSVLRKGDQIVTQVFKVQHENVNNLVTVLRPLITPNNTINANPGNNSLVITDYADNLQRLAKIIGALDVPSSTGVEVIALQHGVASDLAPLVQRFADTSGVTAAGAVPSAGAVSVVADPRTNSLLVRAPNAARLAAVMAVIDKLDRPSANGGPGGNIYVVYLKNADATKLAQVLRAAYGGAGGGSSGGSAATGSLASAGQANTAAGGTATGMSSVQATTPVAASASPSTGGFIQADPATNSLIISAPEPVYRQLRGVIDQLDARRAQVYVESMIVKMDATQAAEFGFQWQGLLGQSGDRYGLVAGTNFGTGGNNIVNLSVGAATGAALPGAGLNVGLLKAINGVYTLGALARFLESNTGANVLSTPNLIALDNEEAKIVIGQNVPFVTGSFTNTGTSNGSANPFQTIERKDVGLTLRVKPQIGEGGTVRMVIYQENSSVVANTTTNSAGPTTDKSAIETTVVVDDGSIMVLGGLLKDDYGSGEDRVPGLASIPLIGGLFRSENRKRTKSNLLVFLRPVVMRSQQDANALTLDRYDAIRAQQMNEQPKPSTVLGINESPVLPERKPVAAPPAAVPSSRAAPAQQAAPAAVRAPTATEGPLAPVEWGTPASGR</sequence>
<evidence type="ECO:0000256" key="3">
    <source>
        <dbReference type="ARBA" id="ARBA00022448"/>
    </source>
</evidence>
<dbReference type="eggNOG" id="COG1450">
    <property type="taxonomic scope" value="Bacteria"/>
</dbReference>
<dbReference type="InterPro" id="IPR013356">
    <property type="entry name" value="T2SS_GspD"/>
</dbReference>
<dbReference type="PANTHER" id="PTHR30332:SF24">
    <property type="entry name" value="SECRETIN GSPD-RELATED"/>
    <property type="match status" value="1"/>
</dbReference>
<dbReference type="HOGENOM" id="CLU_006756_1_1_4"/>
<evidence type="ECO:0000256" key="11">
    <source>
        <dbReference type="SAM" id="MobiDB-lite"/>
    </source>
</evidence>
<proteinExistence type="inferred from homology"/>
<evidence type="ECO:0000259" key="14">
    <source>
        <dbReference type="Pfam" id="PF03958"/>
    </source>
</evidence>
<feature type="chain" id="PRO_5002773307" evidence="12">
    <location>
        <begin position="41"/>
        <end position="753"/>
    </location>
</feature>
<dbReference type="InterPro" id="IPR038591">
    <property type="entry name" value="NolW-like_sf"/>
</dbReference>
<feature type="compositionally biased region" description="Low complexity" evidence="11">
    <location>
        <begin position="715"/>
        <end position="737"/>
    </location>
</feature>
<feature type="region of interest" description="Disordered" evidence="11">
    <location>
        <begin position="703"/>
        <end position="753"/>
    </location>
</feature>
<dbReference type="Proteomes" id="UP000001693">
    <property type="component" value="Chromosome"/>
</dbReference>
<keyword evidence="6 12" id="KW-0732">Signal</keyword>
<reference evidence="16 17" key="1">
    <citation type="submission" date="2008-03" db="EMBL/GenBank/DDBJ databases">
        <title>Complete sequence of Leptothrix cholodnii SP-6.</title>
        <authorList>
            <consortium name="US DOE Joint Genome Institute"/>
            <person name="Copeland A."/>
            <person name="Lucas S."/>
            <person name="Lapidus A."/>
            <person name="Glavina del Rio T."/>
            <person name="Dalin E."/>
            <person name="Tice H."/>
            <person name="Bruce D."/>
            <person name="Goodwin L."/>
            <person name="Pitluck S."/>
            <person name="Chertkov O."/>
            <person name="Brettin T."/>
            <person name="Detter J.C."/>
            <person name="Han C."/>
            <person name="Kuske C.R."/>
            <person name="Schmutz J."/>
            <person name="Larimer F."/>
            <person name="Land M."/>
            <person name="Hauser L."/>
            <person name="Kyrpides N."/>
            <person name="Lykidis A."/>
            <person name="Emerson D."/>
            <person name="Richardson P."/>
        </authorList>
    </citation>
    <scope>NUCLEOTIDE SEQUENCE [LARGE SCALE GENOMIC DNA]</scope>
    <source>
        <strain evidence="17">ATCC 51168 / LMG 8142 / SP-6</strain>
    </source>
</reference>
<keyword evidence="3 10" id="KW-0813">Transport</keyword>
<evidence type="ECO:0000256" key="8">
    <source>
        <dbReference type="ARBA" id="ARBA00023136"/>
    </source>
</evidence>
<dbReference type="InterPro" id="IPR004846">
    <property type="entry name" value="T2SS/T3SS_dom"/>
</dbReference>
<feature type="domain" description="Type II/III secretion system secretin-like" evidence="13">
    <location>
        <begin position="496"/>
        <end position="663"/>
    </location>
</feature>
<evidence type="ECO:0000313" key="17">
    <source>
        <dbReference type="Proteomes" id="UP000001693"/>
    </source>
</evidence>
<evidence type="ECO:0000256" key="4">
    <source>
        <dbReference type="ARBA" id="ARBA00022452"/>
    </source>
</evidence>
<accession>B1Y329</accession>
<comment type="subcellular location">
    <subcellularLocation>
        <location evidence="1 10">Cell outer membrane</location>
    </subcellularLocation>
</comment>
<keyword evidence="5" id="KW-0812">Transmembrane</keyword>
<evidence type="ECO:0000256" key="10">
    <source>
        <dbReference type="RuleBase" id="RU004004"/>
    </source>
</evidence>
<dbReference type="NCBIfam" id="TIGR02517">
    <property type="entry name" value="type_II_gspD"/>
    <property type="match status" value="1"/>
</dbReference>
<evidence type="ECO:0000256" key="12">
    <source>
        <dbReference type="SAM" id="SignalP"/>
    </source>
</evidence>
<dbReference type="PRINTS" id="PR00811">
    <property type="entry name" value="BCTERIALGSPD"/>
</dbReference>
<dbReference type="GO" id="GO:0015628">
    <property type="term" value="P:protein secretion by the type II secretion system"/>
    <property type="evidence" value="ECO:0007669"/>
    <property type="project" value="InterPro"/>
</dbReference>
<keyword evidence="7" id="KW-0653">Protein transport</keyword>
<evidence type="ECO:0000259" key="15">
    <source>
        <dbReference type="Pfam" id="PF21305"/>
    </source>
</evidence>